<evidence type="ECO:0000313" key="1">
    <source>
        <dbReference type="EMBL" id="ESU35648.1"/>
    </source>
</evidence>
<gene>
    <name evidence="1" type="ORF">DHA2_27918</name>
</gene>
<dbReference type="VEuPathDB" id="GiardiaDB:QR46_2719"/>
<dbReference type="VEuPathDB" id="GiardiaDB:DHA2_27918"/>
<dbReference type="Proteomes" id="UP000018320">
    <property type="component" value="Unassembled WGS sequence"/>
</dbReference>
<dbReference type="InterPro" id="IPR046350">
    <property type="entry name" value="Cystatin_sf"/>
</dbReference>
<evidence type="ECO:0008006" key="3">
    <source>
        <dbReference type="Google" id="ProtNLM"/>
    </source>
</evidence>
<dbReference type="EMBL" id="AHGT01000073">
    <property type="protein sequence ID" value="ESU35648.1"/>
    <property type="molecule type" value="Genomic_DNA"/>
</dbReference>
<organism evidence="1 2">
    <name type="scientific">Giardia intestinalis</name>
    <name type="common">Giardia lamblia</name>
    <dbReference type="NCBI Taxonomy" id="5741"/>
    <lineage>
        <taxon>Eukaryota</taxon>
        <taxon>Metamonada</taxon>
        <taxon>Diplomonadida</taxon>
        <taxon>Hexamitidae</taxon>
        <taxon>Giardiinae</taxon>
        <taxon>Giardia</taxon>
    </lineage>
</organism>
<accession>V6T9V3</accession>
<dbReference type="SUPFAM" id="SSF54403">
    <property type="entry name" value="Cystatin/monellin"/>
    <property type="match status" value="1"/>
</dbReference>
<comment type="caution">
    <text evidence="1">The sequence shown here is derived from an EMBL/GenBank/DDBJ whole genome shotgun (WGS) entry which is preliminary data.</text>
</comment>
<proteinExistence type="predicted"/>
<reference evidence="2" key="1">
    <citation type="submission" date="2012-02" db="EMBL/GenBank/DDBJ databases">
        <title>Genome sequencing of Giardia lamblia Genotypes A2 and B isolates (DH and GS) and comparative analysis with the genomes of Genotypes A1 and E (WB and Pig).</title>
        <authorList>
            <person name="Adam R."/>
            <person name="Dahlstrom E."/>
            <person name="Martens C."/>
            <person name="Bruno D."/>
            <person name="Barbian K."/>
            <person name="Porcella S.F."/>
            <person name="Nash T."/>
        </authorList>
    </citation>
    <scope>NUCLEOTIDE SEQUENCE</scope>
    <source>
        <strain evidence="2">DH</strain>
    </source>
</reference>
<reference evidence="1 2" key="2">
    <citation type="journal article" date="2013" name="Genome Biol. Evol.">
        <title>Genome sequencing of Giardia lamblia genotypes A2 and B isolates (DH and GS) and comparative analysis with the genomes of genotypes A1 and E (WB and Pig).</title>
        <authorList>
            <person name="Adam R.D."/>
            <person name="Dahlstrom E.W."/>
            <person name="Martens C.A."/>
            <person name="Bruno D.P."/>
            <person name="Barbian K.D."/>
            <person name="Ricklefs S.M."/>
            <person name="Hernandez M.M."/>
            <person name="Narla N.P."/>
            <person name="Patel R.B."/>
            <person name="Porcella S.F."/>
            <person name="Nash T.E."/>
        </authorList>
    </citation>
    <scope>NUCLEOTIDE SEQUENCE [LARGE SCALE GENOMIC DNA]</scope>
    <source>
        <strain evidence="1 2">DH</strain>
    </source>
</reference>
<evidence type="ECO:0000313" key="2">
    <source>
        <dbReference type="Proteomes" id="UP000018320"/>
    </source>
</evidence>
<name>V6T9V3_GIAIN</name>
<dbReference type="VEuPathDB" id="GiardiaDB:GL50803_0027918"/>
<dbReference type="VEuPathDB" id="GiardiaDB:GL50581_1838"/>
<feature type="non-terminal residue" evidence="1">
    <location>
        <position position="1"/>
    </location>
</feature>
<sequence length="108" mass="11876">VECDLSHDYKTKIMLAGGWTELAPVDVNSKVREAAAAKIAESVSGATIAEVIKASSQVVRGVNTMLLTRLNTGAHYIVVVWFDLKNYIVTTLKEYTGSLANFTWPMRE</sequence>
<protein>
    <recommendedName>
        <fullName evidence="3">Cystatin domain-containing protein</fullName>
    </recommendedName>
</protein>
<dbReference type="Gene3D" id="3.10.450.10">
    <property type="match status" value="1"/>
</dbReference>
<dbReference type="AlphaFoldDB" id="V6T9V3"/>